<proteinExistence type="predicted"/>
<accession>A0A1I2VSQ3</accession>
<protein>
    <submittedName>
        <fullName evidence="2">ABC-2 type transport system permease protein</fullName>
    </submittedName>
</protein>
<feature type="transmembrane region" description="Helical" evidence="1">
    <location>
        <begin position="172"/>
        <end position="189"/>
    </location>
</feature>
<dbReference type="GO" id="GO:0016020">
    <property type="term" value="C:membrane"/>
    <property type="evidence" value="ECO:0007669"/>
    <property type="project" value="InterPro"/>
</dbReference>
<sequence length="388" mass="44503">MQLRYWNLIGRNSGLMFFVYAMILVGGFYYKKWLDTLPANFPGVLATSIVLALVCAHAPIRTFFQRADLVFLLPAEAELGDYFRKSKRYSFWMQSVGLLVLWIICAPLYFQSTGLGTGMFFAGFAALLAVKAWNINCSWREQFIEDTLPLRFLRTTLSFCFIYFVLSRQTLIVIGACAVIMVLVAVFLFRRQAADALLRWSRILENDERQAMQFLRFANLFTDVPRLKRRTRARRLLSSLFPVRRFEEKTVFAQIFIKTFIRSDEYLGMYMRLTVIGALLAYFLNIGYFSVFIVVSVVYLTGLQLLPIWNHPFPQALAGLYPLAEQLKRDPFVQLATRLLIGQSVVLSLAAGFGTRSFTAFLIFICAGSAVGLFFSKSYIKRRIQRAA</sequence>
<keyword evidence="1" id="KW-0812">Transmembrane</keyword>
<dbReference type="Pfam" id="PF05975">
    <property type="entry name" value="EcsB"/>
    <property type="match status" value="1"/>
</dbReference>
<dbReference type="EMBL" id="FOOY01000029">
    <property type="protein sequence ID" value="SFG91449.1"/>
    <property type="molecule type" value="Genomic_DNA"/>
</dbReference>
<dbReference type="PIRSF" id="PIRSF037259">
    <property type="entry name" value="EcsB_ABC"/>
    <property type="match status" value="1"/>
</dbReference>
<feature type="transmembrane region" description="Helical" evidence="1">
    <location>
        <begin position="12"/>
        <end position="30"/>
    </location>
</feature>
<evidence type="ECO:0000313" key="3">
    <source>
        <dbReference type="Proteomes" id="UP000198752"/>
    </source>
</evidence>
<keyword evidence="3" id="KW-1185">Reference proteome</keyword>
<feature type="transmembrane region" description="Helical" evidence="1">
    <location>
        <begin position="42"/>
        <end position="60"/>
    </location>
</feature>
<keyword evidence="1" id="KW-1133">Transmembrane helix</keyword>
<feature type="transmembrane region" description="Helical" evidence="1">
    <location>
        <begin position="357"/>
        <end position="376"/>
    </location>
</feature>
<dbReference type="Proteomes" id="UP000198752">
    <property type="component" value="Unassembled WGS sequence"/>
</dbReference>
<reference evidence="3" key="1">
    <citation type="submission" date="2016-10" db="EMBL/GenBank/DDBJ databases">
        <authorList>
            <person name="Varghese N."/>
            <person name="Submissions S."/>
        </authorList>
    </citation>
    <scope>NUCLEOTIDE SEQUENCE [LARGE SCALE GENOMIC DNA]</scope>
    <source>
        <strain evidence="3">ATCC 700379</strain>
    </source>
</reference>
<keyword evidence="1" id="KW-0472">Membrane</keyword>
<gene>
    <name evidence="2" type="ORF">SAMN02982927_03204</name>
</gene>
<feature type="transmembrane region" description="Helical" evidence="1">
    <location>
        <begin position="148"/>
        <end position="166"/>
    </location>
</feature>
<evidence type="ECO:0000313" key="2">
    <source>
        <dbReference type="EMBL" id="SFG91449.1"/>
    </source>
</evidence>
<feature type="transmembrane region" description="Helical" evidence="1">
    <location>
        <begin position="91"/>
        <end position="110"/>
    </location>
</feature>
<organism evidence="2 3">
    <name type="scientific">Sporolactobacillus nakayamae</name>
    <dbReference type="NCBI Taxonomy" id="269670"/>
    <lineage>
        <taxon>Bacteria</taxon>
        <taxon>Bacillati</taxon>
        <taxon>Bacillota</taxon>
        <taxon>Bacilli</taxon>
        <taxon>Bacillales</taxon>
        <taxon>Sporolactobacillaceae</taxon>
        <taxon>Sporolactobacillus</taxon>
    </lineage>
</organism>
<feature type="transmembrane region" description="Helical" evidence="1">
    <location>
        <begin position="116"/>
        <end position="136"/>
    </location>
</feature>
<feature type="transmembrane region" description="Helical" evidence="1">
    <location>
        <begin position="290"/>
        <end position="310"/>
    </location>
</feature>
<dbReference type="AlphaFoldDB" id="A0A1I2VSQ3"/>
<name>A0A1I2VSQ3_9BACL</name>
<evidence type="ECO:0000256" key="1">
    <source>
        <dbReference type="SAM" id="Phobius"/>
    </source>
</evidence>
<dbReference type="STRING" id="269670.SAMN02982927_03204"/>
<dbReference type="InterPro" id="IPR010288">
    <property type="entry name" value="EcsB_ABC"/>
</dbReference>